<comment type="cofactor">
    <cofactor evidence="1">
        <name>Co(2+)</name>
        <dbReference type="ChEBI" id="CHEBI:48828"/>
    </cofactor>
</comment>
<dbReference type="PANTHER" id="PTHR34448">
    <property type="entry name" value="AMINOPEPTIDASE"/>
    <property type="match status" value="1"/>
</dbReference>
<dbReference type="AlphaFoldDB" id="A0A318S7R4"/>
<keyword evidence="7" id="KW-0479">Metal-binding</keyword>
<evidence type="ECO:0000256" key="3">
    <source>
        <dbReference type="ARBA" id="ARBA00001947"/>
    </source>
</evidence>
<dbReference type="OrthoDB" id="9803993at2"/>
<dbReference type="GO" id="GO:0046872">
    <property type="term" value="F:metal ion binding"/>
    <property type="evidence" value="ECO:0007669"/>
    <property type="project" value="UniProtKB-KW"/>
</dbReference>
<dbReference type="PANTHER" id="PTHR34448:SF3">
    <property type="entry name" value="AMINOPEPTIDASE AMPS"/>
    <property type="match status" value="1"/>
</dbReference>
<comment type="similarity">
    <text evidence="4">Belongs to the peptidase M29 family.</text>
</comment>
<organism evidence="10 11">
    <name type="scientific">Deinococcus yavapaiensis KR-236</name>
    <dbReference type="NCBI Taxonomy" id="694435"/>
    <lineage>
        <taxon>Bacteria</taxon>
        <taxon>Thermotogati</taxon>
        <taxon>Deinococcota</taxon>
        <taxon>Deinococci</taxon>
        <taxon>Deinococcales</taxon>
        <taxon>Deinococcaceae</taxon>
        <taxon>Deinococcus</taxon>
    </lineage>
</organism>
<keyword evidence="9" id="KW-0482">Metalloprotease</keyword>
<dbReference type="RefSeq" id="WP_110887845.1">
    <property type="nucleotide sequence ID" value="NZ_QJSX01000014.1"/>
</dbReference>
<dbReference type="Proteomes" id="UP000248326">
    <property type="component" value="Unassembled WGS sequence"/>
</dbReference>
<dbReference type="GO" id="GO:0006508">
    <property type="term" value="P:proteolysis"/>
    <property type="evidence" value="ECO:0007669"/>
    <property type="project" value="UniProtKB-KW"/>
</dbReference>
<evidence type="ECO:0000313" key="11">
    <source>
        <dbReference type="Proteomes" id="UP000248326"/>
    </source>
</evidence>
<evidence type="ECO:0000256" key="1">
    <source>
        <dbReference type="ARBA" id="ARBA00001941"/>
    </source>
</evidence>
<evidence type="ECO:0000313" key="10">
    <source>
        <dbReference type="EMBL" id="PYE51811.1"/>
    </source>
</evidence>
<sequence length="411" mass="45649">MTFSFEERLDRYADVLVRVGVNLQPGQRLLLGADLTAAPLARLIAKHAYAAGSPLVNTVWDDAETTRTRLLHASPDTLAEFPEWQARLWRETAERGDAYLYVKADDPGLLADIHPDLVDRDRRARQTALRPFSQLLRKNAFAWCRAASPSLPWATRVFPDLPPQAALERLWNDVFQVTRVDEPDPVGAWWAHTNELERRANELNARRYRAVHFRGPGTDLQVGLADRHVWVGGASLTPSNVPFAANVPTEEIFTSPHRERVHGTVRATKPLALSGTIVEGIEMRFEGGRIVEARASRGEEALRRALDTDEGARFLGEVALVSARSPVAATRTLFLDTLYDENAASHIAFGASYGENFERGNDLTLAELAALGANDSLTHVDFMVGDENVDVDGLREDGTREVLLRDGDWAF</sequence>
<reference evidence="10 11" key="1">
    <citation type="submission" date="2018-06" db="EMBL/GenBank/DDBJ databases">
        <title>Genomic Encyclopedia of Type Strains, Phase IV (KMG-IV): sequencing the most valuable type-strain genomes for metagenomic binning, comparative biology and taxonomic classification.</title>
        <authorList>
            <person name="Goeker M."/>
        </authorList>
    </citation>
    <scope>NUCLEOTIDE SEQUENCE [LARGE SCALE GENOMIC DNA]</scope>
    <source>
        <strain evidence="10 11">DSM 18048</strain>
    </source>
</reference>
<dbReference type="GO" id="GO:0004177">
    <property type="term" value="F:aminopeptidase activity"/>
    <property type="evidence" value="ECO:0007669"/>
    <property type="project" value="UniProtKB-KW"/>
</dbReference>
<evidence type="ECO:0000256" key="6">
    <source>
        <dbReference type="ARBA" id="ARBA00022670"/>
    </source>
</evidence>
<dbReference type="Gene3D" id="3.40.1830.10">
    <property type="entry name" value="Thermophilic metalloprotease (M29)"/>
    <property type="match status" value="1"/>
</dbReference>
<dbReference type="InterPro" id="IPR000787">
    <property type="entry name" value="Peptidase_M29"/>
</dbReference>
<dbReference type="EMBL" id="QJSX01000014">
    <property type="protein sequence ID" value="PYE51811.1"/>
    <property type="molecule type" value="Genomic_DNA"/>
</dbReference>
<accession>A0A318S7R4</accession>
<gene>
    <name evidence="10" type="ORF">DES52_11411</name>
</gene>
<comment type="cofactor">
    <cofactor evidence="3">
        <name>Zn(2+)</name>
        <dbReference type="ChEBI" id="CHEBI:29105"/>
    </cofactor>
</comment>
<protein>
    <submittedName>
        <fullName evidence="10">Aminopeptidase</fullName>
    </submittedName>
</protein>
<name>A0A318S7R4_9DEIO</name>
<keyword evidence="5 10" id="KW-0031">Aminopeptidase</keyword>
<keyword evidence="11" id="KW-1185">Reference proteome</keyword>
<comment type="cofactor">
    <cofactor evidence="2">
        <name>Mg(2+)</name>
        <dbReference type="ChEBI" id="CHEBI:18420"/>
    </cofactor>
</comment>
<comment type="caution">
    <text evidence="10">The sequence shown here is derived from an EMBL/GenBank/DDBJ whole genome shotgun (WGS) entry which is preliminary data.</text>
</comment>
<dbReference type="SUPFAM" id="SSF144052">
    <property type="entry name" value="Thermophilic metalloprotease-like"/>
    <property type="match status" value="1"/>
</dbReference>
<keyword evidence="8" id="KW-0378">Hydrolase</keyword>
<keyword evidence="6" id="KW-0645">Protease</keyword>
<dbReference type="InterPro" id="IPR035097">
    <property type="entry name" value="M29_N-terminal"/>
</dbReference>
<dbReference type="InterPro" id="IPR052170">
    <property type="entry name" value="M29_Exopeptidase"/>
</dbReference>
<evidence type="ECO:0000256" key="5">
    <source>
        <dbReference type="ARBA" id="ARBA00022438"/>
    </source>
</evidence>
<dbReference type="GO" id="GO:0008237">
    <property type="term" value="F:metallopeptidase activity"/>
    <property type="evidence" value="ECO:0007669"/>
    <property type="project" value="UniProtKB-KW"/>
</dbReference>
<dbReference type="PRINTS" id="PR00919">
    <property type="entry name" value="THERMOPTASE"/>
</dbReference>
<evidence type="ECO:0000256" key="9">
    <source>
        <dbReference type="ARBA" id="ARBA00023049"/>
    </source>
</evidence>
<evidence type="ECO:0000256" key="4">
    <source>
        <dbReference type="ARBA" id="ARBA00008236"/>
    </source>
</evidence>
<proteinExistence type="inferred from homology"/>
<evidence type="ECO:0000256" key="8">
    <source>
        <dbReference type="ARBA" id="ARBA00022801"/>
    </source>
</evidence>
<evidence type="ECO:0000256" key="7">
    <source>
        <dbReference type="ARBA" id="ARBA00022723"/>
    </source>
</evidence>
<dbReference type="Pfam" id="PF02073">
    <property type="entry name" value="Peptidase_M29"/>
    <property type="match status" value="1"/>
</dbReference>
<evidence type="ECO:0000256" key="2">
    <source>
        <dbReference type="ARBA" id="ARBA00001946"/>
    </source>
</evidence>